<sequence>WSRLRRCELSQVHIEDLPWILPLLSADTTVFPLNEMPRFTFGVKSPIGALEVGRCTPAFVTDLVNSLTTPSLKKLSITPDRPLSSHFETSDEDLTSIIILFLRHSACTLTSLNLDVAIPGRDLVSILGLLEVSSLLHLTIGGQAELVDALTTHGLLPHLQSLDMNSWFCRLTEATVVAMLESRRPMLRTLRIRQDKMNSLLSQATVNELIEKGLEVLEYGFS</sequence>
<gene>
    <name evidence="1" type="ORF">B0H16DRAFT_1847763</name>
</gene>
<protein>
    <submittedName>
        <fullName evidence="1">Uncharacterized protein</fullName>
    </submittedName>
</protein>
<keyword evidence="2" id="KW-1185">Reference proteome</keyword>
<dbReference type="AlphaFoldDB" id="A0AAD7GGL8"/>
<reference evidence="1" key="1">
    <citation type="submission" date="2023-03" db="EMBL/GenBank/DDBJ databases">
        <title>Massive genome expansion in bonnet fungi (Mycena s.s.) driven by repeated elements and novel gene families across ecological guilds.</title>
        <authorList>
            <consortium name="Lawrence Berkeley National Laboratory"/>
            <person name="Harder C.B."/>
            <person name="Miyauchi S."/>
            <person name="Viragh M."/>
            <person name="Kuo A."/>
            <person name="Thoen E."/>
            <person name="Andreopoulos B."/>
            <person name="Lu D."/>
            <person name="Skrede I."/>
            <person name="Drula E."/>
            <person name="Henrissat B."/>
            <person name="Morin E."/>
            <person name="Kohler A."/>
            <person name="Barry K."/>
            <person name="LaButti K."/>
            <person name="Morin E."/>
            <person name="Salamov A."/>
            <person name="Lipzen A."/>
            <person name="Mereny Z."/>
            <person name="Hegedus B."/>
            <person name="Baldrian P."/>
            <person name="Stursova M."/>
            <person name="Weitz H."/>
            <person name="Taylor A."/>
            <person name="Grigoriev I.V."/>
            <person name="Nagy L.G."/>
            <person name="Martin F."/>
            <person name="Kauserud H."/>
        </authorList>
    </citation>
    <scope>NUCLEOTIDE SEQUENCE</scope>
    <source>
        <strain evidence="1">CBHHK182m</strain>
    </source>
</reference>
<dbReference type="InterPro" id="IPR032675">
    <property type="entry name" value="LRR_dom_sf"/>
</dbReference>
<dbReference type="Gene3D" id="3.80.10.10">
    <property type="entry name" value="Ribonuclease Inhibitor"/>
    <property type="match status" value="1"/>
</dbReference>
<dbReference type="EMBL" id="JARKIB010000708">
    <property type="protein sequence ID" value="KAJ7693793.1"/>
    <property type="molecule type" value="Genomic_DNA"/>
</dbReference>
<accession>A0AAD7GGL8</accession>
<proteinExistence type="predicted"/>
<feature type="non-terminal residue" evidence="1">
    <location>
        <position position="1"/>
    </location>
</feature>
<evidence type="ECO:0000313" key="1">
    <source>
        <dbReference type="EMBL" id="KAJ7693793.1"/>
    </source>
</evidence>
<comment type="caution">
    <text evidence="1">The sequence shown here is derived from an EMBL/GenBank/DDBJ whole genome shotgun (WGS) entry which is preliminary data.</text>
</comment>
<dbReference type="Proteomes" id="UP001215598">
    <property type="component" value="Unassembled WGS sequence"/>
</dbReference>
<evidence type="ECO:0000313" key="2">
    <source>
        <dbReference type="Proteomes" id="UP001215598"/>
    </source>
</evidence>
<organism evidence="1 2">
    <name type="scientific">Mycena metata</name>
    <dbReference type="NCBI Taxonomy" id="1033252"/>
    <lineage>
        <taxon>Eukaryota</taxon>
        <taxon>Fungi</taxon>
        <taxon>Dikarya</taxon>
        <taxon>Basidiomycota</taxon>
        <taxon>Agaricomycotina</taxon>
        <taxon>Agaricomycetes</taxon>
        <taxon>Agaricomycetidae</taxon>
        <taxon>Agaricales</taxon>
        <taxon>Marasmiineae</taxon>
        <taxon>Mycenaceae</taxon>
        <taxon>Mycena</taxon>
    </lineage>
</organism>
<dbReference type="SUPFAM" id="SSF52047">
    <property type="entry name" value="RNI-like"/>
    <property type="match status" value="1"/>
</dbReference>
<name>A0AAD7GGL8_9AGAR</name>